<keyword evidence="2" id="KW-1185">Reference proteome</keyword>
<reference evidence="1" key="1">
    <citation type="submission" date="2021-02" db="EMBL/GenBank/DDBJ databases">
        <authorList>
            <person name="Nowell W R."/>
        </authorList>
    </citation>
    <scope>NUCLEOTIDE SEQUENCE</scope>
</reference>
<comment type="caution">
    <text evidence="1">The sequence shown here is derived from an EMBL/GenBank/DDBJ whole genome shotgun (WGS) entry which is preliminary data.</text>
</comment>
<organism evidence="1 2">
    <name type="scientific">Rotaria socialis</name>
    <dbReference type="NCBI Taxonomy" id="392032"/>
    <lineage>
        <taxon>Eukaryota</taxon>
        <taxon>Metazoa</taxon>
        <taxon>Spiralia</taxon>
        <taxon>Gnathifera</taxon>
        <taxon>Rotifera</taxon>
        <taxon>Eurotatoria</taxon>
        <taxon>Bdelloidea</taxon>
        <taxon>Philodinida</taxon>
        <taxon>Philodinidae</taxon>
        <taxon>Rotaria</taxon>
    </lineage>
</organism>
<name>A0A820NJ04_9BILA</name>
<dbReference type="Proteomes" id="UP000663873">
    <property type="component" value="Unassembled WGS sequence"/>
</dbReference>
<proteinExistence type="predicted"/>
<evidence type="ECO:0000313" key="2">
    <source>
        <dbReference type="Proteomes" id="UP000663873"/>
    </source>
</evidence>
<accession>A0A820NJ04</accession>
<dbReference type="AlphaFoldDB" id="A0A820NJ04"/>
<dbReference type="EMBL" id="CAJOBP010003079">
    <property type="protein sequence ID" value="CAF4389079.1"/>
    <property type="molecule type" value="Genomic_DNA"/>
</dbReference>
<gene>
    <name evidence="1" type="ORF">UJA718_LOCUS18288</name>
</gene>
<protein>
    <submittedName>
        <fullName evidence="1">Uncharacterized protein</fullName>
    </submittedName>
</protein>
<evidence type="ECO:0000313" key="1">
    <source>
        <dbReference type="EMBL" id="CAF4389079.1"/>
    </source>
</evidence>
<sequence length="228" mass="26915">MMNKKRKISQWIMRKSFSINDRQKTSDDQIQEKKPDNEQVTEGLTIMKDNKRYDDNKYDYQNILKKQGTHNYFMKNILPSMNVDNARSLKFRENNEYLQSLEIIYWGNMGPSNCVNEKKFIIRAIFNNDCYPLLKFFIISTTGSDQGGYTIPSSMATTKTTNIQNLSLDTLTFDDLIKLLPAMQNVKSFRIDYKLCYDDRSNIQHESMIIYKPLVTHCISLYMKLIRF</sequence>